<dbReference type="OrthoDB" id="6421653at2759"/>
<keyword evidence="1" id="KW-0472">Membrane</keyword>
<dbReference type="EMBL" id="BGPR01037974">
    <property type="protein sequence ID" value="GBO13714.1"/>
    <property type="molecule type" value="Genomic_DNA"/>
</dbReference>
<reference evidence="2 3" key="1">
    <citation type="journal article" date="2019" name="Sci. Rep.">
        <title>Orb-weaving spider Araneus ventricosus genome elucidates the spidroin gene catalogue.</title>
        <authorList>
            <person name="Kono N."/>
            <person name="Nakamura H."/>
            <person name="Ohtoshi R."/>
            <person name="Moran D.A.P."/>
            <person name="Shinohara A."/>
            <person name="Yoshida Y."/>
            <person name="Fujiwara M."/>
            <person name="Mori M."/>
            <person name="Tomita M."/>
            <person name="Arakawa K."/>
        </authorList>
    </citation>
    <scope>NUCLEOTIDE SEQUENCE [LARGE SCALE GENOMIC DNA]</scope>
</reference>
<keyword evidence="1" id="KW-1133">Transmembrane helix</keyword>
<evidence type="ECO:0000256" key="1">
    <source>
        <dbReference type="SAM" id="Phobius"/>
    </source>
</evidence>
<feature type="transmembrane region" description="Helical" evidence="1">
    <location>
        <begin position="93"/>
        <end position="112"/>
    </location>
</feature>
<dbReference type="Proteomes" id="UP000499080">
    <property type="component" value="Unassembled WGS sequence"/>
</dbReference>
<feature type="transmembrane region" description="Helical" evidence="1">
    <location>
        <begin position="21"/>
        <end position="42"/>
    </location>
</feature>
<evidence type="ECO:0000313" key="2">
    <source>
        <dbReference type="EMBL" id="GBO13714.1"/>
    </source>
</evidence>
<evidence type="ECO:0008006" key="4">
    <source>
        <dbReference type="Google" id="ProtNLM"/>
    </source>
</evidence>
<organism evidence="2 3">
    <name type="scientific">Araneus ventricosus</name>
    <name type="common">Orbweaver spider</name>
    <name type="synonym">Epeira ventricosa</name>
    <dbReference type="NCBI Taxonomy" id="182803"/>
    <lineage>
        <taxon>Eukaryota</taxon>
        <taxon>Metazoa</taxon>
        <taxon>Ecdysozoa</taxon>
        <taxon>Arthropoda</taxon>
        <taxon>Chelicerata</taxon>
        <taxon>Arachnida</taxon>
        <taxon>Araneae</taxon>
        <taxon>Araneomorphae</taxon>
        <taxon>Entelegynae</taxon>
        <taxon>Araneoidea</taxon>
        <taxon>Araneidae</taxon>
        <taxon>Araneus</taxon>
    </lineage>
</organism>
<dbReference type="AlphaFoldDB" id="A0A4Y2UNI5"/>
<protein>
    <recommendedName>
        <fullName evidence="4">Gustatory receptor</fullName>
    </recommendedName>
</protein>
<evidence type="ECO:0000313" key="3">
    <source>
        <dbReference type="Proteomes" id="UP000499080"/>
    </source>
</evidence>
<keyword evidence="1" id="KW-0812">Transmembrane</keyword>
<accession>A0A4Y2UNI5</accession>
<gene>
    <name evidence="2" type="ORF">AVEN_217466_1</name>
</gene>
<comment type="caution">
    <text evidence="2">The sequence shown here is derived from an EMBL/GenBank/DDBJ whole genome shotgun (WGS) entry which is preliminary data.</text>
</comment>
<keyword evidence="3" id="KW-1185">Reference proteome</keyword>
<sequence length="115" mass="13238">MIGTFRFGYRMAFDTKILEHLPFLICIGMHCLTLHLMLMISASVVNEKSKELARCLLHRIPGCDKVLKSEFKKDLKEENYLTVWKIYTFDRSLILASFGTLFTYGILIGTLGKDN</sequence>
<proteinExistence type="predicted"/>
<name>A0A4Y2UNI5_ARAVE</name>